<name>A0ABW1EWM2_9ACTN</name>
<dbReference type="Gene3D" id="2.60.120.600">
    <property type="entry name" value="Domain of unknown function DUF1214, C-terminal domain"/>
    <property type="match status" value="1"/>
</dbReference>
<evidence type="ECO:0000313" key="3">
    <source>
        <dbReference type="EMBL" id="MFC5886501.1"/>
    </source>
</evidence>
<accession>A0ABW1EWM2</accession>
<dbReference type="InterPro" id="IPR037050">
    <property type="entry name" value="DUF1254_sf"/>
</dbReference>
<dbReference type="RefSeq" id="WP_313764372.1">
    <property type="nucleotide sequence ID" value="NZ_BAAAVH010000060.1"/>
</dbReference>
<dbReference type="Pfam" id="PF06863">
    <property type="entry name" value="DUF1254"/>
    <property type="match status" value="1"/>
</dbReference>
<proteinExistence type="predicted"/>
<dbReference type="SUPFAM" id="SSF160935">
    <property type="entry name" value="VPA0735-like"/>
    <property type="match status" value="1"/>
</dbReference>
<dbReference type="InterPro" id="IPR010621">
    <property type="entry name" value="DUF1214"/>
</dbReference>
<dbReference type="PANTHER" id="PTHR36509">
    <property type="entry name" value="BLL3101 PROTEIN"/>
    <property type="match status" value="1"/>
</dbReference>
<dbReference type="Gene3D" id="2.60.40.1610">
    <property type="entry name" value="Domain of unknown function DUF1254"/>
    <property type="match status" value="1"/>
</dbReference>
<dbReference type="Proteomes" id="UP001596067">
    <property type="component" value="Unassembled WGS sequence"/>
</dbReference>
<dbReference type="InterPro" id="IPR037049">
    <property type="entry name" value="DUF1214_C_sf"/>
</dbReference>
<evidence type="ECO:0000259" key="2">
    <source>
        <dbReference type="Pfam" id="PF06863"/>
    </source>
</evidence>
<dbReference type="InterPro" id="IPR010679">
    <property type="entry name" value="DUF1254"/>
</dbReference>
<feature type="domain" description="DUF1254" evidence="2">
    <location>
        <begin position="70"/>
        <end position="187"/>
    </location>
</feature>
<keyword evidence="4" id="KW-1185">Reference proteome</keyword>
<dbReference type="PANTHER" id="PTHR36509:SF2">
    <property type="entry name" value="BLL3101 PROTEIN"/>
    <property type="match status" value="1"/>
</dbReference>
<reference evidence="4" key="1">
    <citation type="journal article" date="2019" name="Int. J. Syst. Evol. Microbiol.">
        <title>The Global Catalogue of Microorganisms (GCM) 10K type strain sequencing project: providing services to taxonomists for standard genome sequencing and annotation.</title>
        <authorList>
            <consortium name="The Broad Institute Genomics Platform"/>
            <consortium name="The Broad Institute Genome Sequencing Center for Infectious Disease"/>
            <person name="Wu L."/>
            <person name="Ma J."/>
        </authorList>
    </citation>
    <scope>NUCLEOTIDE SEQUENCE [LARGE SCALE GENOMIC DNA]</scope>
    <source>
        <strain evidence="4">CGMCC 4.1469</strain>
    </source>
</reference>
<evidence type="ECO:0000259" key="1">
    <source>
        <dbReference type="Pfam" id="PF06742"/>
    </source>
</evidence>
<dbReference type="EMBL" id="JBHSOD010000017">
    <property type="protein sequence ID" value="MFC5886501.1"/>
    <property type="molecule type" value="Genomic_DNA"/>
</dbReference>
<comment type="caution">
    <text evidence="3">The sequence shown here is derived from an EMBL/GenBank/DDBJ whole genome shotgun (WGS) entry which is preliminary data.</text>
</comment>
<dbReference type="Pfam" id="PF06742">
    <property type="entry name" value="DUF1214"/>
    <property type="match status" value="1"/>
</dbReference>
<protein>
    <submittedName>
        <fullName evidence="3">DUF1254 domain-containing protein</fullName>
    </submittedName>
</protein>
<feature type="domain" description="DUF1214" evidence="1">
    <location>
        <begin position="326"/>
        <end position="431"/>
    </location>
</feature>
<organism evidence="3 4">
    <name type="scientific">Kitasatospora aburaviensis</name>
    <dbReference type="NCBI Taxonomy" id="67265"/>
    <lineage>
        <taxon>Bacteria</taxon>
        <taxon>Bacillati</taxon>
        <taxon>Actinomycetota</taxon>
        <taxon>Actinomycetes</taxon>
        <taxon>Kitasatosporales</taxon>
        <taxon>Streptomycetaceae</taxon>
        <taxon>Kitasatospora</taxon>
    </lineage>
</organism>
<evidence type="ECO:0000313" key="4">
    <source>
        <dbReference type="Proteomes" id="UP001596067"/>
    </source>
</evidence>
<gene>
    <name evidence="3" type="ORF">ACFP0N_16155</name>
</gene>
<sequence>MVNPALVDPATIRATAAEAWVRGYPVLQNYRTLYAQAVDDADPKYAGGFGVFRHEQRSPSAPADGDLVAPDLLAPDDDTPRSWAWLDLRAEPWVVSVPAADRYYVLPVHELDTVYAGFIGARATGQEAGDHLVAGPGWQGEVPAGITGVIRTESELVGIVGRTHLADTSPAAVSELKAIQQQYRLRPLHEYAGTPAPEPAPHPVWPVWREEVLDTIEVFSFLDFLLGFLPVLPAEADLRGRLTDLGVDGRGEFEPAALPIQVRAEIERGIADGRAELERAAERTADPAGLFGTRERIGTAYLEQAVGALKGLYGLPAEEAWYGGWTVDSEGNGPPNASDRDYLLRFEPDRLPPARFFWSLTMYALPERRLVDNTLDRYAIGGLTPGLVGDPDGGLTLYLQHKRPADAEHSANWLPAPDGPFAPVLRLYGPDTQVLDGRWTPPPLTPR</sequence>